<dbReference type="Pfam" id="PF00561">
    <property type="entry name" value="Abhydrolase_1"/>
    <property type="match status" value="1"/>
</dbReference>
<protein>
    <submittedName>
        <fullName evidence="2">Alpha/beta hydrolase</fullName>
    </submittedName>
</protein>
<evidence type="ECO:0000313" key="2">
    <source>
        <dbReference type="EMBL" id="TYS50984.1"/>
    </source>
</evidence>
<dbReference type="InterPro" id="IPR050266">
    <property type="entry name" value="AB_hydrolase_sf"/>
</dbReference>
<dbReference type="RefSeq" id="WP_148973379.1">
    <property type="nucleotide sequence ID" value="NZ_VTER01000002.1"/>
</dbReference>
<sequence length="241" mass="27697">MECIKDIGGIEFFVKDNGNGSIILFESGYGNDSNVWNSIYEQVSLFSRAIAYDRAGLGKSSQTKSRRTIDNQARELTELIASMSLKEPIYIVAHSFGSHIARLFAYLHPSMVKGLILIDPSHEEQEDKMKDFLPDREIMETWYEIEGSYDDCLLSDEIMKKVRFEGDNYSFPIYIFTAGIQPIKEVFPIWKQLHEDILTTTNGGKYHQVIEDSPHYIHLEQPEIIINVIKDIVQNKVLLKL</sequence>
<evidence type="ECO:0000259" key="1">
    <source>
        <dbReference type="Pfam" id="PF00561"/>
    </source>
</evidence>
<dbReference type="EMBL" id="VTER01000002">
    <property type="protein sequence ID" value="TYS50984.1"/>
    <property type="molecule type" value="Genomic_DNA"/>
</dbReference>
<feature type="domain" description="AB hydrolase-1" evidence="1">
    <location>
        <begin position="23"/>
        <end position="144"/>
    </location>
</feature>
<name>A0A5D4RMF4_9BACI</name>
<dbReference type="PANTHER" id="PTHR43798">
    <property type="entry name" value="MONOACYLGLYCEROL LIPASE"/>
    <property type="match status" value="1"/>
</dbReference>
<gene>
    <name evidence="2" type="ORF">FZD51_02770</name>
</gene>
<proteinExistence type="predicted"/>
<dbReference type="Gene3D" id="3.40.50.1820">
    <property type="entry name" value="alpha/beta hydrolase"/>
    <property type="match status" value="1"/>
</dbReference>
<accession>A0A5D4RMF4</accession>
<dbReference type="AlphaFoldDB" id="A0A5D4RMF4"/>
<dbReference type="Proteomes" id="UP000322139">
    <property type="component" value="Unassembled WGS sequence"/>
</dbReference>
<reference evidence="2 3" key="1">
    <citation type="submission" date="2019-08" db="EMBL/GenBank/DDBJ databases">
        <title>Bacillus genomes from the desert of Cuatro Cienegas, Coahuila.</title>
        <authorList>
            <person name="Olmedo-Alvarez G."/>
        </authorList>
    </citation>
    <scope>NUCLEOTIDE SEQUENCE [LARGE SCALE GENOMIC DNA]</scope>
    <source>
        <strain evidence="2 3">CH446_14T</strain>
    </source>
</reference>
<dbReference type="SUPFAM" id="SSF53474">
    <property type="entry name" value="alpha/beta-Hydrolases"/>
    <property type="match status" value="1"/>
</dbReference>
<comment type="caution">
    <text evidence="2">The sequence shown here is derived from an EMBL/GenBank/DDBJ whole genome shotgun (WGS) entry which is preliminary data.</text>
</comment>
<dbReference type="InterPro" id="IPR000073">
    <property type="entry name" value="AB_hydrolase_1"/>
</dbReference>
<organism evidence="2 3">
    <name type="scientific">Bacillus infantis</name>
    <dbReference type="NCBI Taxonomy" id="324767"/>
    <lineage>
        <taxon>Bacteria</taxon>
        <taxon>Bacillati</taxon>
        <taxon>Bacillota</taxon>
        <taxon>Bacilli</taxon>
        <taxon>Bacillales</taxon>
        <taxon>Bacillaceae</taxon>
        <taxon>Bacillus</taxon>
    </lineage>
</organism>
<dbReference type="GO" id="GO:0016787">
    <property type="term" value="F:hydrolase activity"/>
    <property type="evidence" value="ECO:0007669"/>
    <property type="project" value="UniProtKB-KW"/>
</dbReference>
<evidence type="ECO:0000313" key="3">
    <source>
        <dbReference type="Proteomes" id="UP000322139"/>
    </source>
</evidence>
<keyword evidence="2" id="KW-0378">Hydrolase</keyword>
<dbReference type="InterPro" id="IPR029058">
    <property type="entry name" value="AB_hydrolase_fold"/>
</dbReference>